<keyword evidence="1" id="KW-0812">Transmembrane</keyword>
<keyword evidence="4" id="KW-1185">Reference proteome</keyword>
<keyword evidence="1" id="KW-0472">Membrane</keyword>
<evidence type="ECO:0000256" key="1">
    <source>
        <dbReference type="SAM" id="Phobius"/>
    </source>
</evidence>
<feature type="transmembrane region" description="Helical" evidence="1">
    <location>
        <begin position="261"/>
        <end position="278"/>
    </location>
</feature>
<name>A0A0W0YVP9_9GAMM</name>
<reference evidence="3 4" key="1">
    <citation type="submission" date="2015-11" db="EMBL/GenBank/DDBJ databases">
        <title>Genomic analysis of 38 Legionella species identifies large and diverse effector repertoires.</title>
        <authorList>
            <person name="Burstein D."/>
            <person name="Amaro F."/>
            <person name="Zusman T."/>
            <person name="Lifshitz Z."/>
            <person name="Cohen O."/>
            <person name="Gilbert J.A."/>
            <person name="Pupko T."/>
            <person name="Shuman H.A."/>
            <person name="Segal G."/>
        </authorList>
    </citation>
    <scope>NUCLEOTIDE SEQUENCE [LARGE SCALE GENOMIC DNA]</scope>
    <source>
        <strain evidence="3 4">ATCC 49655</strain>
    </source>
</reference>
<dbReference type="PROSITE" id="PS50883">
    <property type="entry name" value="EAL"/>
    <property type="match status" value="1"/>
</dbReference>
<keyword evidence="1" id="KW-1133">Transmembrane helix</keyword>
<dbReference type="Pfam" id="PF00563">
    <property type="entry name" value="EAL"/>
    <property type="match status" value="1"/>
</dbReference>
<gene>
    <name evidence="3" type="ORF">Lsha_1367</name>
</gene>
<dbReference type="AlphaFoldDB" id="A0A0W0YVP9"/>
<dbReference type="CDD" id="cd01948">
    <property type="entry name" value="EAL"/>
    <property type="match status" value="1"/>
</dbReference>
<organism evidence="3 4">
    <name type="scientific">Legionella shakespearei DSM 23087</name>
    <dbReference type="NCBI Taxonomy" id="1122169"/>
    <lineage>
        <taxon>Bacteria</taxon>
        <taxon>Pseudomonadati</taxon>
        <taxon>Pseudomonadota</taxon>
        <taxon>Gammaproteobacteria</taxon>
        <taxon>Legionellales</taxon>
        <taxon>Legionellaceae</taxon>
        <taxon>Legionella</taxon>
    </lineage>
</organism>
<dbReference type="PANTHER" id="PTHR33121:SF79">
    <property type="entry name" value="CYCLIC DI-GMP PHOSPHODIESTERASE PDED-RELATED"/>
    <property type="match status" value="1"/>
</dbReference>
<dbReference type="InterPro" id="IPR001633">
    <property type="entry name" value="EAL_dom"/>
</dbReference>
<comment type="caution">
    <text evidence="3">The sequence shown here is derived from an EMBL/GenBank/DDBJ whole genome shotgun (WGS) entry which is preliminary data.</text>
</comment>
<dbReference type="PANTHER" id="PTHR33121">
    <property type="entry name" value="CYCLIC DI-GMP PHOSPHODIESTERASE PDEF"/>
    <property type="match status" value="1"/>
</dbReference>
<dbReference type="STRING" id="1122169.Lsha_1367"/>
<dbReference type="SMART" id="SM00052">
    <property type="entry name" value="EAL"/>
    <property type="match status" value="1"/>
</dbReference>
<accession>A0A0W0YVP9</accession>
<dbReference type="Proteomes" id="UP000054600">
    <property type="component" value="Unassembled WGS sequence"/>
</dbReference>
<dbReference type="Gene3D" id="3.20.20.450">
    <property type="entry name" value="EAL domain"/>
    <property type="match status" value="1"/>
</dbReference>
<dbReference type="GO" id="GO:0071111">
    <property type="term" value="F:cyclic-guanylate-specific phosphodiesterase activity"/>
    <property type="evidence" value="ECO:0007669"/>
    <property type="project" value="InterPro"/>
</dbReference>
<evidence type="ECO:0000313" key="3">
    <source>
        <dbReference type="EMBL" id="KTD60956.1"/>
    </source>
</evidence>
<dbReference type="InterPro" id="IPR035919">
    <property type="entry name" value="EAL_sf"/>
</dbReference>
<feature type="transmembrane region" description="Helical" evidence="1">
    <location>
        <begin position="26"/>
        <end position="44"/>
    </location>
</feature>
<feature type="domain" description="EAL" evidence="2">
    <location>
        <begin position="285"/>
        <end position="539"/>
    </location>
</feature>
<sequence>MPIEQFRDMSKILPKISLLLYKHFKLFWLVLTVIALILALWINWNLSLSRSYKDISGVATDLSNNVDGFIEDLFQEVYTLPIYGKNFTDCKNGIYPYLEHITLNNPNIAGLTISDNDHKLLCSTLPHNEAVISTTVHARTILGPFKLSLFEQPVYLVQQKMGHYYIGIFVVASVLQNILKTEYDSSNSVALHNQFEKKNIIRIEYNEHNDAWILSHRPDDHSPVNSQFMFALDKLQSIEGVLVVVFENHKTIMSNLFYSELYAALLTLLISYFLYTLLKNTMTRHYSLLGSMKQALKNGEFFPEYQPVYDCKRKGFSGVEVLLRWKDNNEQIIMPDLFIPEAEQSGLIVPMTLQIVETTFAETQSILHQDPQFHLAINLSALHFTDPSFFPQFEQFLEKYSVKPEQIIFEVTERDLLDKNDSIFSGTMKELRAKGYSLAVDDYGTGHASISYLQHFPFNYLKIDKLFVQSIGTNAITESLNDAIIQMAKGIQLKIIAEGVETKEQANYLSENGVQFLQGWYFSKSLTIKKLKQLLEGEKE</sequence>
<dbReference type="PATRIC" id="fig|1122169.6.peg.1575"/>
<dbReference type="eggNOG" id="COG4943">
    <property type="taxonomic scope" value="Bacteria"/>
</dbReference>
<dbReference type="InterPro" id="IPR050706">
    <property type="entry name" value="Cyclic-di-GMP_PDE-like"/>
</dbReference>
<protein>
    <submittedName>
        <fullName evidence="3">Rtn protein</fullName>
    </submittedName>
</protein>
<dbReference type="EMBL" id="LNYW01000040">
    <property type="protein sequence ID" value="KTD60956.1"/>
    <property type="molecule type" value="Genomic_DNA"/>
</dbReference>
<dbReference type="SUPFAM" id="SSF141868">
    <property type="entry name" value="EAL domain-like"/>
    <property type="match status" value="1"/>
</dbReference>
<proteinExistence type="predicted"/>
<evidence type="ECO:0000313" key="4">
    <source>
        <dbReference type="Proteomes" id="UP000054600"/>
    </source>
</evidence>
<evidence type="ECO:0000259" key="2">
    <source>
        <dbReference type="PROSITE" id="PS50883"/>
    </source>
</evidence>